<evidence type="ECO:0000313" key="5">
    <source>
        <dbReference type="EMBL" id="SNT73437.1"/>
    </source>
</evidence>
<dbReference type="InterPro" id="IPR011821">
    <property type="entry name" value="O_succ_thio_ly"/>
</dbReference>
<dbReference type="InterPro" id="IPR015424">
    <property type="entry name" value="PyrdxlP-dep_Trfase"/>
</dbReference>
<proteinExistence type="inferred from homology"/>
<dbReference type="Pfam" id="PF01053">
    <property type="entry name" value="Cys_Met_Meta_PP"/>
    <property type="match status" value="1"/>
</dbReference>
<dbReference type="FunFam" id="3.40.640.10:FF:000046">
    <property type="entry name" value="Cystathionine gamma-lyase"/>
    <property type="match status" value="1"/>
</dbReference>
<comment type="similarity">
    <text evidence="4">Belongs to the trans-sulfuration enzymes family.</text>
</comment>
<dbReference type="InterPro" id="IPR015421">
    <property type="entry name" value="PyrdxlP-dep_Trfase_major"/>
</dbReference>
<accession>A0A239PUS6</accession>
<protein>
    <submittedName>
        <fullName evidence="5">Cystathionine gamma-synthase</fullName>
    </submittedName>
</protein>
<sequence>MSQPIASTDRAVRAAARTADRSDPRTIAAGAGVRADAAFRAVMPPLYLSATYAYDEVGVKPPCDYSRTNNPTRAIFAKAVAELEGGAGAVVVSSGMAAVDLVLHLLIADDLVVAPHDCYGGTRRLLNARARRGDIYVEYVDFTDEAAFDAALEKGPKLVLIETPSNPLLRITDLAAAIRKAHAAGALTAVDNTFLSPVLQRPIERGADFVIHSTTKYLNGHSDVVGGAVVAKDAAKVEELAWWANCIGSTASPFDSWLSLRGLRTLPLRLAAQEENARRAAEALDDHPAVAKVYYPGLASHPGHAIAARQQDGFGAILSFELKGGFAASKRFLESLSIFSIAASVGGVESLACHPWSVTHAGIPEEERREAGITEGLIRLSLGVEAARDILADLALGLEAAEAEAAAA</sequence>
<evidence type="ECO:0000256" key="1">
    <source>
        <dbReference type="ARBA" id="ARBA00001933"/>
    </source>
</evidence>
<name>A0A239PUS6_9PROT</name>
<dbReference type="InterPro" id="IPR000277">
    <property type="entry name" value="Cys/Met-Metab_PyrdxlP-dep_enz"/>
</dbReference>
<dbReference type="GO" id="GO:0009086">
    <property type="term" value="P:methionine biosynthetic process"/>
    <property type="evidence" value="ECO:0007669"/>
    <property type="project" value="UniProtKB-ARBA"/>
</dbReference>
<dbReference type="AlphaFoldDB" id="A0A239PUS6"/>
<dbReference type="GO" id="GO:0019346">
    <property type="term" value="P:transsulfuration"/>
    <property type="evidence" value="ECO:0007669"/>
    <property type="project" value="InterPro"/>
</dbReference>
<dbReference type="PANTHER" id="PTHR11808:SF75">
    <property type="entry name" value="CYSTATHIONINE GAMMA-SYNTHASE"/>
    <property type="match status" value="1"/>
</dbReference>
<dbReference type="RefSeq" id="WP_089412273.1">
    <property type="nucleotide sequence ID" value="NZ_FZQA01000003.1"/>
</dbReference>
<dbReference type="GO" id="GO:0004123">
    <property type="term" value="F:cystathionine gamma-lyase activity"/>
    <property type="evidence" value="ECO:0007669"/>
    <property type="project" value="TreeGrafter"/>
</dbReference>
<dbReference type="InterPro" id="IPR054542">
    <property type="entry name" value="Cys_met_metab_PP"/>
</dbReference>
<dbReference type="NCBIfam" id="TIGR02080">
    <property type="entry name" value="O_succ_thio_ly"/>
    <property type="match status" value="1"/>
</dbReference>
<dbReference type="GO" id="GO:0003962">
    <property type="term" value="F:cystathionine gamma-synthase activity"/>
    <property type="evidence" value="ECO:0007669"/>
    <property type="project" value="TreeGrafter"/>
</dbReference>
<comment type="cofactor">
    <cofactor evidence="1 4">
        <name>pyridoxal 5'-phosphate</name>
        <dbReference type="ChEBI" id="CHEBI:597326"/>
    </cofactor>
</comment>
<dbReference type="GO" id="GO:0030170">
    <property type="term" value="F:pyridoxal phosphate binding"/>
    <property type="evidence" value="ECO:0007669"/>
    <property type="project" value="InterPro"/>
</dbReference>
<feature type="modified residue" description="N6-(pyridoxal phosphate)lysine" evidence="3">
    <location>
        <position position="216"/>
    </location>
</feature>
<dbReference type="PROSITE" id="PS00868">
    <property type="entry name" value="CYS_MET_METAB_PP"/>
    <property type="match status" value="1"/>
</dbReference>
<dbReference type="PANTHER" id="PTHR11808">
    <property type="entry name" value="TRANS-SULFURATION ENZYME FAMILY MEMBER"/>
    <property type="match status" value="1"/>
</dbReference>
<evidence type="ECO:0000256" key="3">
    <source>
        <dbReference type="PIRSR" id="PIRSR001434-2"/>
    </source>
</evidence>
<dbReference type="GO" id="GO:0019343">
    <property type="term" value="P:cysteine biosynthetic process via cystathionine"/>
    <property type="evidence" value="ECO:0007669"/>
    <property type="project" value="TreeGrafter"/>
</dbReference>
<organism evidence="5 6">
    <name type="scientific">Amphiplicatus metriothermophilus</name>
    <dbReference type="NCBI Taxonomy" id="1519374"/>
    <lineage>
        <taxon>Bacteria</taxon>
        <taxon>Pseudomonadati</taxon>
        <taxon>Pseudomonadota</taxon>
        <taxon>Alphaproteobacteria</taxon>
        <taxon>Parvularculales</taxon>
        <taxon>Parvularculaceae</taxon>
        <taxon>Amphiplicatus</taxon>
    </lineage>
</organism>
<dbReference type="Gene3D" id="3.40.640.10">
    <property type="entry name" value="Type I PLP-dependent aspartate aminotransferase-like (Major domain)"/>
    <property type="match status" value="1"/>
</dbReference>
<dbReference type="OrthoDB" id="9805807at2"/>
<keyword evidence="6" id="KW-1185">Reference proteome</keyword>
<dbReference type="GO" id="GO:0005737">
    <property type="term" value="C:cytoplasm"/>
    <property type="evidence" value="ECO:0007669"/>
    <property type="project" value="TreeGrafter"/>
</dbReference>
<reference evidence="5 6" key="1">
    <citation type="submission" date="2017-07" db="EMBL/GenBank/DDBJ databases">
        <authorList>
            <person name="Sun Z.S."/>
            <person name="Albrecht U."/>
            <person name="Echele G."/>
            <person name="Lee C.C."/>
        </authorList>
    </citation>
    <scope>NUCLEOTIDE SEQUENCE [LARGE SCALE GENOMIC DNA]</scope>
    <source>
        <strain evidence="5 6">CGMCC 1.12710</strain>
    </source>
</reference>
<dbReference type="SUPFAM" id="SSF53383">
    <property type="entry name" value="PLP-dependent transferases"/>
    <property type="match status" value="1"/>
</dbReference>
<dbReference type="Gene3D" id="3.90.1150.10">
    <property type="entry name" value="Aspartate Aminotransferase, domain 1"/>
    <property type="match status" value="1"/>
</dbReference>
<dbReference type="PIRSF" id="PIRSF001434">
    <property type="entry name" value="CGS"/>
    <property type="match status" value="1"/>
</dbReference>
<gene>
    <name evidence="5" type="ORF">SAMN06297382_1812</name>
</gene>
<evidence type="ECO:0000313" key="6">
    <source>
        <dbReference type="Proteomes" id="UP000198346"/>
    </source>
</evidence>
<dbReference type="Proteomes" id="UP000198346">
    <property type="component" value="Unassembled WGS sequence"/>
</dbReference>
<evidence type="ECO:0000256" key="2">
    <source>
        <dbReference type="ARBA" id="ARBA00022898"/>
    </source>
</evidence>
<dbReference type="InterPro" id="IPR015422">
    <property type="entry name" value="PyrdxlP-dep_Trfase_small"/>
</dbReference>
<dbReference type="CDD" id="cd00614">
    <property type="entry name" value="CGS_like"/>
    <property type="match status" value="1"/>
</dbReference>
<keyword evidence="2 3" id="KW-0663">Pyridoxal phosphate</keyword>
<dbReference type="FunFam" id="3.90.1150.10:FF:000033">
    <property type="entry name" value="Cystathionine gamma-synthase"/>
    <property type="match status" value="1"/>
</dbReference>
<dbReference type="EMBL" id="FZQA01000003">
    <property type="protein sequence ID" value="SNT73437.1"/>
    <property type="molecule type" value="Genomic_DNA"/>
</dbReference>
<evidence type="ECO:0000256" key="4">
    <source>
        <dbReference type="RuleBase" id="RU362118"/>
    </source>
</evidence>